<evidence type="ECO:0000313" key="5">
    <source>
        <dbReference type="EMBL" id="KAJ0962467.1"/>
    </source>
</evidence>
<proteinExistence type="predicted"/>
<dbReference type="EMBL" id="JAGGNH010000010">
    <property type="protein sequence ID" value="KAJ0962467.1"/>
    <property type="molecule type" value="Genomic_DNA"/>
</dbReference>
<protein>
    <submittedName>
        <fullName evidence="5">Uncharacterized protein</fullName>
    </submittedName>
</protein>
<dbReference type="GO" id="GO:0015031">
    <property type="term" value="P:protein transport"/>
    <property type="evidence" value="ECO:0007669"/>
    <property type="project" value="UniProtKB-KW"/>
</dbReference>
<evidence type="ECO:0000256" key="3">
    <source>
        <dbReference type="ARBA" id="ARBA00022927"/>
    </source>
</evidence>
<dbReference type="GO" id="GO:0012505">
    <property type="term" value="C:endomembrane system"/>
    <property type="evidence" value="ECO:0007669"/>
    <property type="project" value="UniProtKB-SubCell"/>
</dbReference>
<dbReference type="PANTHER" id="PTHR22780">
    <property type="entry name" value="ADAPTIN, ALPHA/GAMMA/EPSILON"/>
    <property type="match status" value="1"/>
</dbReference>
<keyword evidence="6" id="KW-1185">Reference proteome</keyword>
<keyword evidence="4" id="KW-0472">Membrane</keyword>
<comment type="subcellular location">
    <subcellularLocation>
        <location evidence="1">Endomembrane system</location>
    </subcellularLocation>
</comment>
<evidence type="ECO:0000313" key="6">
    <source>
        <dbReference type="Proteomes" id="UP001085076"/>
    </source>
</evidence>
<reference evidence="5" key="2">
    <citation type="journal article" date="2022" name="Hortic Res">
        <title>The genome of Dioscorea zingiberensis sheds light on the biosynthesis, origin and evolution of the medicinally important diosgenin saponins.</title>
        <authorList>
            <person name="Li Y."/>
            <person name="Tan C."/>
            <person name="Li Z."/>
            <person name="Guo J."/>
            <person name="Li S."/>
            <person name="Chen X."/>
            <person name="Wang C."/>
            <person name="Dai X."/>
            <person name="Yang H."/>
            <person name="Song W."/>
            <person name="Hou L."/>
            <person name="Xu J."/>
            <person name="Tong Z."/>
            <person name="Xu A."/>
            <person name="Yuan X."/>
            <person name="Wang W."/>
            <person name="Yang Q."/>
            <person name="Chen L."/>
            <person name="Sun Z."/>
            <person name="Wang K."/>
            <person name="Pan B."/>
            <person name="Chen J."/>
            <person name="Bao Y."/>
            <person name="Liu F."/>
            <person name="Qi X."/>
            <person name="Gang D.R."/>
            <person name="Wen J."/>
            <person name="Li J."/>
        </authorList>
    </citation>
    <scope>NUCLEOTIDE SEQUENCE</scope>
    <source>
        <strain evidence="5">Dzin_1.0</strain>
    </source>
</reference>
<gene>
    <name evidence="5" type="ORF">J5N97_030295</name>
</gene>
<dbReference type="AlphaFoldDB" id="A0A9D5BWV3"/>
<keyword evidence="2" id="KW-0813">Transport</keyword>
<evidence type="ECO:0000256" key="1">
    <source>
        <dbReference type="ARBA" id="ARBA00004308"/>
    </source>
</evidence>
<name>A0A9D5BWV3_9LILI</name>
<dbReference type="InterPro" id="IPR011989">
    <property type="entry name" value="ARM-like"/>
</dbReference>
<dbReference type="InterPro" id="IPR050840">
    <property type="entry name" value="Adaptor_Complx_Large_Subunit"/>
</dbReference>
<organism evidence="5 6">
    <name type="scientific">Dioscorea zingiberensis</name>
    <dbReference type="NCBI Taxonomy" id="325984"/>
    <lineage>
        <taxon>Eukaryota</taxon>
        <taxon>Viridiplantae</taxon>
        <taxon>Streptophyta</taxon>
        <taxon>Embryophyta</taxon>
        <taxon>Tracheophyta</taxon>
        <taxon>Spermatophyta</taxon>
        <taxon>Magnoliopsida</taxon>
        <taxon>Liliopsida</taxon>
        <taxon>Dioscoreales</taxon>
        <taxon>Dioscoreaceae</taxon>
        <taxon>Dioscorea</taxon>
    </lineage>
</organism>
<dbReference type="Gene3D" id="1.25.10.10">
    <property type="entry name" value="Leucine-rich Repeat Variant"/>
    <property type="match status" value="1"/>
</dbReference>
<dbReference type="OrthoDB" id="28053at2759"/>
<evidence type="ECO:0000256" key="4">
    <source>
        <dbReference type="ARBA" id="ARBA00023136"/>
    </source>
</evidence>
<dbReference type="GO" id="GO:0005737">
    <property type="term" value="C:cytoplasm"/>
    <property type="evidence" value="ECO:0007669"/>
    <property type="project" value="UniProtKB-ARBA"/>
</dbReference>
<comment type="caution">
    <text evidence="5">The sequence shown here is derived from an EMBL/GenBank/DDBJ whole genome shotgun (WGS) entry which is preliminary data.</text>
</comment>
<sequence length="94" mass="10389">MLYIYMLGYDADFGHMEVVSLISAPKYPKKQVGNIGGREFAKSLAPDVQRLLLYYGVDESYKLSNIPASGDPMYGHIEVGMSFSFALSIVFIVG</sequence>
<reference evidence="5" key="1">
    <citation type="submission" date="2021-03" db="EMBL/GenBank/DDBJ databases">
        <authorList>
            <person name="Li Z."/>
            <person name="Yang C."/>
        </authorList>
    </citation>
    <scope>NUCLEOTIDE SEQUENCE</scope>
    <source>
        <strain evidence="5">Dzin_1.0</strain>
        <tissue evidence="5">Leaf</tissue>
    </source>
</reference>
<dbReference type="Proteomes" id="UP001085076">
    <property type="component" value="Miscellaneous, Linkage group lg10"/>
</dbReference>
<evidence type="ECO:0000256" key="2">
    <source>
        <dbReference type="ARBA" id="ARBA00022448"/>
    </source>
</evidence>
<accession>A0A9D5BWV3</accession>
<keyword evidence="3" id="KW-0653">Protein transport</keyword>